<reference evidence="5 6" key="1">
    <citation type="submission" date="2023-12" db="EMBL/GenBank/DDBJ databases">
        <title>A high-quality genome assembly for Dillenia turbinata (Dilleniales).</title>
        <authorList>
            <person name="Chanderbali A."/>
        </authorList>
    </citation>
    <scope>NUCLEOTIDE SEQUENCE [LARGE SCALE GENOMIC DNA]</scope>
    <source>
        <strain evidence="5">LSX21</strain>
        <tissue evidence="5">Leaf</tissue>
    </source>
</reference>
<dbReference type="GO" id="GO:0008168">
    <property type="term" value="F:methyltransferase activity"/>
    <property type="evidence" value="ECO:0007669"/>
    <property type="project" value="UniProtKB-KW"/>
</dbReference>
<evidence type="ECO:0000313" key="6">
    <source>
        <dbReference type="Proteomes" id="UP001370490"/>
    </source>
</evidence>
<evidence type="ECO:0000256" key="2">
    <source>
        <dbReference type="ARBA" id="ARBA00022679"/>
    </source>
</evidence>
<dbReference type="InterPro" id="IPR042086">
    <property type="entry name" value="MeTrfase_capping"/>
</dbReference>
<dbReference type="Gene3D" id="3.40.50.150">
    <property type="entry name" value="Vaccinia Virus protein VP39"/>
    <property type="match status" value="1"/>
</dbReference>
<keyword evidence="6" id="KW-1185">Reference proteome</keyword>
<dbReference type="Gene3D" id="1.10.1200.270">
    <property type="entry name" value="Methyltransferase, alpha-helical capping domain"/>
    <property type="match status" value="1"/>
</dbReference>
<sequence length="371" mass="41304">MKVEGQNVLIEANASMNGGDGPQSYCQNSFFQKAGLEAMKEIMQKEIRDKFDVGKPSSNKSLTIKIADFGCSTGPNTFHAVQIILEAIQQKLQSETINSQEPEYQVFFNDLVTNDFNTLFASLPPKRQYHTAAVPGSFLNVVLPKSSIHFAYSAFSLNWLSKLPLEIIDKNSPAWNEGMIHYSSNQKDVLGAYAVQFANDFESFLCARKQELVSGGLVSVLVSGVPNGTCFSETSTGKLYEIFGSCFVDMANKGLIHKDKVDSFNLPVYFPSPKEIKAVVEKNGYFNIEKMEIPPNPTYQTGVPDSKKYAISSRAVYEGILCQHFGSEFVDELFKLFRKKVDETEPAIFLNPGKKNLVVLFVLLKLKPSPH</sequence>
<accession>A0AAN8V562</accession>
<dbReference type="EMBL" id="JBAMMX010000019">
    <property type="protein sequence ID" value="KAK6921658.1"/>
    <property type="molecule type" value="Genomic_DNA"/>
</dbReference>
<dbReference type="GO" id="GO:0046872">
    <property type="term" value="F:metal ion binding"/>
    <property type="evidence" value="ECO:0007669"/>
    <property type="project" value="UniProtKB-KW"/>
</dbReference>
<name>A0AAN8V562_9MAGN</name>
<protein>
    <submittedName>
        <fullName evidence="5">SAM dependent carboxyl methyltransferase</fullName>
    </submittedName>
</protein>
<proteinExistence type="predicted"/>
<dbReference type="GO" id="GO:0032259">
    <property type="term" value="P:methylation"/>
    <property type="evidence" value="ECO:0007669"/>
    <property type="project" value="UniProtKB-KW"/>
</dbReference>
<evidence type="ECO:0000256" key="3">
    <source>
        <dbReference type="ARBA" id="ARBA00022723"/>
    </source>
</evidence>
<evidence type="ECO:0000313" key="5">
    <source>
        <dbReference type="EMBL" id="KAK6921658.1"/>
    </source>
</evidence>
<gene>
    <name evidence="5" type="ORF">RJ641_012165</name>
</gene>
<dbReference type="SUPFAM" id="SSF53335">
    <property type="entry name" value="S-adenosyl-L-methionine-dependent methyltransferases"/>
    <property type="match status" value="1"/>
</dbReference>
<dbReference type="PANTHER" id="PTHR31009">
    <property type="entry name" value="S-ADENOSYL-L-METHIONINE:CARBOXYL METHYLTRANSFERASE FAMILY PROTEIN"/>
    <property type="match status" value="1"/>
</dbReference>
<dbReference type="InterPro" id="IPR005299">
    <property type="entry name" value="MeTrfase_7"/>
</dbReference>
<organism evidence="5 6">
    <name type="scientific">Dillenia turbinata</name>
    <dbReference type="NCBI Taxonomy" id="194707"/>
    <lineage>
        <taxon>Eukaryota</taxon>
        <taxon>Viridiplantae</taxon>
        <taxon>Streptophyta</taxon>
        <taxon>Embryophyta</taxon>
        <taxon>Tracheophyta</taxon>
        <taxon>Spermatophyta</taxon>
        <taxon>Magnoliopsida</taxon>
        <taxon>eudicotyledons</taxon>
        <taxon>Gunneridae</taxon>
        <taxon>Pentapetalae</taxon>
        <taxon>Dilleniales</taxon>
        <taxon>Dilleniaceae</taxon>
        <taxon>Dillenia</taxon>
    </lineage>
</organism>
<dbReference type="Pfam" id="PF03492">
    <property type="entry name" value="Methyltransf_7"/>
    <property type="match status" value="1"/>
</dbReference>
<dbReference type="InterPro" id="IPR029063">
    <property type="entry name" value="SAM-dependent_MTases_sf"/>
</dbReference>
<dbReference type="AlphaFoldDB" id="A0AAN8V562"/>
<evidence type="ECO:0000256" key="4">
    <source>
        <dbReference type="ARBA" id="ARBA00022842"/>
    </source>
</evidence>
<evidence type="ECO:0000256" key="1">
    <source>
        <dbReference type="ARBA" id="ARBA00022603"/>
    </source>
</evidence>
<keyword evidence="3" id="KW-0479">Metal-binding</keyword>
<keyword evidence="4" id="KW-0460">Magnesium</keyword>
<comment type="caution">
    <text evidence="5">The sequence shown here is derived from an EMBL/GenBank/DDBJ whole genome shotgun (WGS) entry which is preliminary data.</text>
</comment>
<dbReference type="Proteomes" id="UP001370490">
    <property type="component" value="Unassembled WGS sequence"/>
</dbReference>
<keyword evidence="1 5" id="KW-0489">Methyltransferase</keyword>
<keyword evidence="2" id="KW-0808">Transferase</keyword>